<dbReference type="AlphaFoldDB" id="C0GFX2"/>
<feature type="transmembrane region" description="Helical" evidence="8">
    <location>
        <begin position="185"/>
        <end position="205"/>
    </location>
</feature>
<comment type="similarity">
    <text evidence="2">Belongs to the SLC13A/DASS transporter (TC 2.A.47) family. NADC subfamily.</text>
</comment>
<dbReference type="Proteomes" id="UP000006443">
    <property type="component" value="Unassembled WGS sequence"/>
</dbReference>
<feature type="transmembrane region" description="Helical" evidence="8">
    <location>
        <begin position="100"/>
        <end position="119"/>
    </location>
</feature>
<dbReference type="STRING" id="555088.DealDRAFT_1381"/>
<feature type="transmembrane region" description="Helical" evidence="8">
    <location>
        <begin position="298"/>
        <end position="319"/>
    </location>
</feature>
<dbReference type="GO" id="GO:0008514">
    <property type="term" value="F:organic anion transmembrane transporter activity"/>
    <property type="evidence" value="ECO:0007669"/>
    <property type="project" value="UniProtKB-ARBA"/>
</dbReference>
<dbReference type="Pfam" id="PF00939">
    <property type="entry name" value="Na_sulph_symp"/>
    <property type="match status" value="1"/>
</dbReference>
<keyword evidence="5 8" id="KW-1133">Transmembrane helix</keyword>
<feature type="transmembrane region" description="Helical" evidence="8">
    <location>
        <begin position="20"/>
        <end position="37"/>
    </location>
</feature>
<evidence type="ECO:0000256" key="1">
    <source>
        <dbReference type="ARBA" id="ARBA00004141"/>
    </source>
</evidence>
<evidence type="ECO:0000256" key="6">
    <source>
        <dbReference type="ARBA" id="ARBA00023136"/>
    </source>
</evidence>
<dbReference type="GO" id="GO:1905039">
    <property type="term" value="P:carboxylic acid transmembrane transport"/>
    <property type="evidence" value="ECO:0007669"/>
    <property type="project" value="UniProtKB-ARBA"/>
</dbReference>
<feature type="transmembrane region" description="Helical" evidence="8">
    <location>
        <begin position="139"/>
        <end position="164"/>
    </location>
</feature>
<evidence type="ECO:0000256" key="7">
    <source>
        <dbReference type="ARBA" id="ARBA00031174"/>
    </source>
</evidence>
<evidence type="ECO:0000256" key="8">
    <source>
        <dbReference type="SAM" id="Phobius"/>
    </source>
</evidence>
<evidence type="ECO:0000256" key="2">
    <source>
        <dbReference type="ARBA" id="ARBA00006772"/>
    </source>
</evidence>
<keyword evidence="10" id="KW-1185">Reference proteome</keyword>
<feature type="transmembrane region" description="Helical" evidence="8">
    <location>
        <begin position="411"/>
        <end position="434"/>
    </location>
</feature>
<keyword evidence="6 8" id="KW-0472">Membrane</keyword>
<feature type="transmembrane region" description="Helical" evidence="8">
    <location>
        <begin position="225"/>
        <end position="248"/>
    </location>
</feature>
<comment type="caution">
    <text evidence="9">The sequence shown here is derived from an EMBL/GenBank/DDBJ whole genome shotgun (WGS) entry which is preliminary data.</text>
</comment>
<dbReference type="NCBIfam" id="TIGR00785">
    <property type="entry name" value="dass"/>
    <property type="match status" value="1"/>
</dbReference>
<dbReference type="InterPro" id="IPR001898">
    <property type="entry name" value="SLC13A/DASS"/>
</dbReference>
<feature type="transmembrane region" description="Helical" evidence="8">
    <location>
        <begin position="331"/>
        <end position="353"/>
    </location>
</feature>
<proteinExistence type="inferred from homology"/>
<sequence length="476" mass="51672">MDTNFHIDTRPLPVLFLLKYKAFLFLLVLGGVFLHLMSLQSPIDGLTQQGYFALVIFVLSVILWVTNVLPLAITSLLVMGLLSTYQVLDNDTIYSFFGDSAIFFILGAFMITAAVSSTGLSRRVAYVVLGRFGRTPFRIVLNVFLLAAVMSLVMPTHAVAALMYPLLMEIAKALNLKKGDRLGKFMFFALCWGAVIGGVATFLGGARNPLAVGMLQSRTGIEIGFTQWFVAVGPIALGMMLFAVVLLHRAAKLKKRTLDLSAVRQEISLLGKFSFNEAKAAVILIVTLYMWVFHGSTVGIANIALISAAMFFVLGAVTWEEMAQQINWGTVFMYGGAITLGKSLTGSGVLEWLLETHLVSLQLGPLFLLMLVAAASIILTEGISNAAVVGMLMPLVMEYSAVFGFDPRLSAYMVAVPSGLSFMFPMGTPANAIAYSSGFYTLRESAIYGLILNLAAWAIFVLMAALYWPLLGLQLV</sequence>
<protein>
    <recommendedName>
        <fullName evidence="3">Sodium-dependent dicarboxylate transporter SdcS</fullName>
    </recommendedName>
    <alternativeName>
        <fullName evidence="7">Na(+)/dicarboxylate symporter</fullName>
    </alternativeName>
</protein>
<reference evidence="9 10" key="1">
    <citation type="submission" date="2009-02" db="EMBL/GenBank/DDBJ databases">
        <title>Sequencing of the draft genome and assembly of Dethiobacter alkaliphilus AHT 1.</title>
        <authorList>
            <consortium name="US DOE Joint Genome Institute (JGI-PGF)"/>
            <person name="Lucas S."/>
            <person name="Copeland A."/>
            <person name="Lapidus A."/>
            <person name="Glavina del Rio T."/>
            <person name="Dalin E."/>
            <person name="Tice H."/>
            <person name="Bruce D."/>
            <person name="Goodwin L."/>
            <person name="Pitluck S."/>
            <person name="Larimer F."/>
            <person name="Land M.L."/>
            <person name="Hauser L."/>
            <person name="Muyzer G."/>
        </authorList>
    </citation>
    <scope>NUCLEOTIDE SEQUENCE [LARGE SCALE GENOMIC DNA]</scope>
    <source>
        <strain evidence="9 10">AHT 1</strain>
    </source>
</reference>
<feature type="transmembrane region" description="Helical" evidence="8">
    <location>
        <begin position="446"/>
        <end position="468"/>
    </location>
</feature>
<evidence type="ECO:0000313" key="9">
    <source>
        <dbReference type="EMBL" id="EEG77661.1"/>
    </source>
</evidence>
<feature type="transmembrane region" description="Helical" evidence="8">
    <location>
        <begin position="386"/>
        <end position="405"/>
    </location>
</feature>
<evidence type="ECO:0000256" key="3">
    <source>
        <dbReference type="ARBA" id="ARBA00020150"/>
    </source>
</evidence>
<feature type="transmembrane region" description="Helical" evidence="8">
    <location>
        <begin position="359"/>
        <end position="379"/>
    </location>
</feature>
<dbReference type="GO" id="GO:0005886">
    <property type="term" value="C:plasma membrane"/>
    <property type="evidence" value="ECO:0007669"/>
    <property type="project" value="TreeGrafter"/>
</dbReference>
<evidence type="ECO:0000313" key="10">
    <source>
        <dbReference type="Proteomes" id="UP000006443"/>
    </source>
</evidence>
<feature type="transmembrane region" description="Helical" evidence="8">
    <location>
        <begin position="269"/>
        <end position="292"/>
    </location>
</feature>
<organism evidence="9 10">
    <name type="scientific">Dethiobacter alkaliphilus AHT 1</name>
    <dbReference type="NCBI Taxonomy" id="555088"/>
    <lineage>
        <taxon>Bacteria</taxon>
        <taxon>Bacillati</taxon>
        <taxon>Bacillota</taxon>
        <taxon>Dethiobacteria</taxon>
        <taxon>Dethiobacterales</taxon>
        <taxon>Dethiobacteraceae</taxon>
        <taxon>Dethiobacter</taxon>
    </lineage>
</organism>
<dbReference type="EMBL" id="ACJM01000006">
    <property type="protein sequence ID" value="EEG77661.1"/>
    <property type="molecule type" value="Genomic_DNA"/>
</dbReference>
<evidence type="ECO:0000256" key="4">
    <source>
        <dbReference type="ARBA" id="ARBA00022692"/>
    </source>
</evidence>
<dbReference type="eggNOG" id="COG1055">
    <property type="taxonomic scope" value="Bacteria"/>
</dbReference>
<feature type="transmembrane region" description="Helical" evidence="8">
    <location>
        <begin position="49"/>
        <end position="65"/>
    </location>
</feature>
<dbReference type="PANTHER" id="PTHR10283:SF82">
    <property type="entry name" value="SOLUTE CARRIER FAMILY 13 MEMBER 2"/>
    <property type="match status" value="1"/>
</dbReference>
<keyword evidence="4 8" id="KW-0812">Transmembrane</keyword>
<gene>
    <name evidence="9" type="ORF">DealDRAFT_1381</name>
</gene>
<dbReference type="OrthoDB" id="37272at2"/>
<accession>C0GFX2</accession>
<dbReference type="RefSeq" id="WP_008516089.1">
    <property type="nucleotide sequence ID" value="NZ_ACJM01000006.1"/>
</dbReference>
<comment type="subcellular location">
    <subcellularLocation>
        <location evidence="1">Membrane</location>
        <topology evidence="1">Multi-pass membrane protein</topology>
    </subcellularLocation>
</comment>
<name>C0GFX2_DETAL</name>
<evidence type="ECO:0000256" key="5">
    <source>
        <dbReference type="ARBA" id="ARBA00022989"/>
    </source>
</evidence>
<dbReference type="PANTHER" id="PTHR10283">
    <property type="entry name" value="SOLUTE CARRIER FAMILY 13 MEMBER"/>
    <property type="match status" value="1"/>
</dbReference>